<dbReference type="GO" id="GO:0051537">
    <property type="term" value="F:2 iron, 2 sulfur cluster binding"/>
    <property type="evidence" value="ECO:0007669"/>
    <property type="project" value="UniProtKB-UniRule"/>
</dbReference>
<dbReference type="Gene3D" id="3.90.1150.10">
    <property type="entry name" value="Aspartate Aminotransferase, domain 1"/>
    <property type="match status" value="1"/>
</dbReference>
<keyword evidence="13" id="KW-0963">Cytoplasm</keyword>
<keyword evidence="8 13" id="KW-0663">Pyridoxal phosphate</keyword>
<keyword evidence="17" id="KW-1185">Reference proteome</keyword>
<feature type="binding site" evidence="13">
    <location>
        <begin position="206"/>
        <end position="208"/>
    </location>
    <ligand>
        <name>pyridoxal 5'-phosphate</name>
        <dbReference type="ChEBI" id="CHEBI:597326"/>
    </ligand>
</feature>
<dbReference type="Proteomes" id="UP000494119">
    <property type="component" value="Unassembled WGS sequence"/>
</dbReference>
<dbReference type="GO" id="GO:0044571">
    <property type="term" value="P:[2Fe-2S] cluster assembly"/>
    <property type="evidence" value="ECO:0007669"/>
    <property type="project" value="UniProtKB-UniRule"/>
</dbReference>
<dbReference type="PROSITE" id="PS00595">
    <property type="entry name" value="AA_TRANSFER_CLASS_5"/>
    <property type="match status" value="1"/>
</dbReference>
<dbReference type="InterPro" id="IPR010240">
    <property type="entry name" value="Cys_deSase_IscS"/>
</dbReference>
<evidence type="ECO:0000256" key="1">
    <source>
        <dbReference type="ARBA" id="ARBA00001933"/>
    </source>
</evidence>
<evidence type="ECO:0000256" key="5">
    <source>
        <dbReference type="ARBA" id="ARBA00022679"/>
    </source>
</evidence>
<comment type="subunit">
    <text evidence="13">Homodimer. Forms a heterotetramer with IscU, interacts with other sulfur acceptors.</text>
</comment>
<comment type="pathway">
    <text evidence="2 13">Cofactor biosynthesis; iron-sulfur cluster biosynthesis.</text>
</comment>
<dbReference type="InterPro" id="IPR000192">
    <property type="entry name" value="Aminotrans_V_dom"/>
</dbReference>
<name>A0A6J5FZ72_9BURK</name>
<dbReference type="GO" id="GO:0030170">
    <property type="term" value="F:pyridoxal phosphate binding"/>
    <property type="evidence" value="ECO:0007669"/>
    <property type="project" value="UniProtKB-UniRule"/>
</dbReference>
<feature type="binding site" evidence="13">
    <location>
        <position position="158"/>
    </location>
    <ligand>
        <name>pyridoxal 5'-phosphate</name>
        <dbReference type="ChEBI" id="CHEBI:597326"/>
    </ligand>
</feature>
<reference evidence="16 17" key="1">
    <citation type="submission" date="2020-04" db="EMBL/GenBank/DDBJ databases">
        <authorList>
            <person name="De Canck E."/>
        </authorList>
    </citation>
    <scope>NUCLEOTIDE SEQUENCE [LARGE SCALE GENOMIC DNA]</scope>
    <source>
        <strain evidence="16 17">LMG 28688</strain>
    </source>
</reference>
<dbReference type="UniPathway" id="UPA00266"/>
<dbReference type="EC" id="2.8.1.7" evidence="4 13"/>
<comment type="similarity">
    <text evidence="3 13">Belongs to the class-V pyridoxal-phosphate-dependent aminotransferase family. NifS/IscS subfamily.</text>
</comment>
<dbReference type="FunFam" id="3.40.640.10:FF:000003">
    <property type="entry name" value="Cysteine desulfurase IscS"/>
    <property type="match status" value="1"/>
</dbReference>
<keyword evidence="6 13" id="KW-0001">2Fe-2S</keyword>
<dbReference type="AlphaFoldDB" id="A0A6J5FZ72"/>
<dbReference type="GO" id="GO:0046872">
    <property type="term" value="F:metal ion binding"/>
    <property type="evidence" value="ECO:0007669"/>
    <property type="project" value="UniProtKB-KW"/>
</dbReference>
<dbReference type="FunFam" id="3.90.1150.10:FF:000002">
    <property type="entry name" value="Cysteine desulfurase IscS"/>
    <property type="match status" value="1"/>
</dbReference>
<feature type="domain" description="Aminotransferase class V" evidence="15">
    <location>
        <begin position="10"/>
        <end position="372"/>
    </location>
</feature>
<dbReference type="EMBL" id="CADIKL010000012">
    <property type="protein sequence ID" value="CAB3789770.1"/>
    <property type="molecule type" value="Genomic_DNA"/>
</dbReference>
<evidence type="ECO:0000256" key="11">
    <source>
        <dbReference type="ARBA" id="ARBA00050776"/>
    </source>
</evidence>
<dbReference type="InterPro" id="IPR015424">
    <property type="entry name" value="PyrdxlP-dep_Trfase"/>
</dbReference>
<evidence type="ECO:0000256" key="10">
    <source>
        <dbReference type="ARBA" id="ARBA00023014"/>
    </source>
</evidence>
<accession>A0A6J5FZ72</accession>
<dbReference type="NCBIfam" id="NF010611">
    <property type="entry name" value="PRK14012.1"/>
    <property type="match status" value="1"/>
</dbReference>
<evidence type="ECO:0000256" key="14">
    <source>
        <dbReference type="RuleBase" id="RU004504"/>
    </source>
</evidence>
<dbReference type="HAMAP" id="MF_00331">
    <property type="entry name" value="Cys_desulf_IscS"/>
    <property type="match status" value="1"/>
</dbReference>
<dbReference type="GO" id="GO:1990221">
    <property type="term" value="C:L-cysteine desulfurase complex"/>
    <property type="evidence" value="ECO:0007669"/>
    <property type="project" value="UniProtKB-ARBA"/>
</dbReference>
<evidence type="ECO:0000256" key="2">
    <source>
        <dbReference type="ARBA" id="ARBA00005151"/>
    </source>
</evidence>
<comment type="catalytic activity">
    <reaction evidence="11 13">
        <text>(sulfur carrier)-H + L-cysteine = (sulfur carrier)-SH + L-alanine</text>
        <dbReference type="Rhea" id="RHEA:43892"/>
        <dbReference type="Rhea" id="RHEA-COMP:14737"/>
        <dbReference type="Rhea" id="RHEA-COMP:14739"/>
        <dbReference type="ChEBI" id="CHEBI:29917"/>
        <dbReference type="ChEBI" id="CHEBI:35235"/>
        <dbReference type="ChEBI" id="CHEBI:57972"/>
        <dbReference type="ChEBI" id="CHEBI:64428"/>
        <dbReference type="EC" id="2.8.1.7"/>
    </reaction>
</comment>
<evidence type="ECO:0000313" key="17">
    <source>
        <dbReference type="Proteomes" id="UP000494119"/>
    </source>
</evidence>
<evidence type="ECO:0000256" key="13">
    <source>
        <dbReference type="HAMAP-Rule" id="MF_00331"/>
    </source>
</evidence>
<evidence type="ECO:0000256" key="9">
    <source>
        <dbReference type="ARBA" id="ARBA00023004"/>
    </source>
</evidence>
<dbReference type="NCBIfam" id="TIGR02006">
    <property type="entry name" value="IscS"/>
    <property type="match status" value="1"/>
</dbReference>
<gene>
    <name evidence="16" type="primary">iscS_1</name>
    <name evidence="13" type="synonym">iscS</name>
    <name evidence="16" type="ORF">LMG28688_02981</name>
</gene>
<protein>
    <recommendedName>
        <fullName evidence="12 13">Cysteine desulfurase IscS</fullName>
        <ecNumber evidence="4 13">2.8.1.7</ecNumber>
    </recommendedName>
</protein>
<dbReference type="GO" id="GO:0031071">
    <property type="term" value="F:cysteine desulfurase activity"/>
    <property type="evidence" value="ECO:0007669"/>
    <property type="project" value="UniProtKB-UniRule"/>
</dbReference>
<keyword evidence="10 13" id="KW-0411">Iron-sulfur</keyword>
<evidence type="ECO:0000259" key="15">
    <source>
        <dbReference type="Pfam" id="PF00266"/>
    </source>
</evidence>
<feature type="binding site" description="via persulfide group" evidence="13">
    <location>
        <position position="331"/>
    </location>
    <ligand>
        <name>[2Fe-2S] cluster</name>
        <dbReference type="ChEBI" id="CHEBI:190135"/>
        <note>ligand shared with IscU</note>
    </ligand>
</feature>
<feature type="modified residue" description="N6-(pyridoxal phosphate)lysine" evidence="13">
    <location>
        <position position="209"/>
    </location>
</feature>
<organism evidence="16 17">
    <name type="scientific">Paraburkholderia caffeinitolerans</name>
    <dbReference type="NCBI Taxonomy" id="1723730"/>
    <lineage>
        <taxon>Bacteria</taxon>
        <taxon>Pseudomonadati</taxon>
        <taxon>Pseudomonadota</taxon>
        <taxon>Betaproteobacteria</taxon>
        <taxon>Burkholderiales</taxon>
        <taxon>Burkholderiaceae</taxon>
        <taxon>Paraburkholderia</taxon>
    </lineage>
</organism>
<dbReference type="InterPro" id="IPR015422">
    <property type="entry name" value="PyrdxlP-dep_Trfase_small"/>
</dbReference>
<dbReference type="PIRSF" id="PIRSF005572">
    <property type="entry name" value="NifS"/>
    <property type="match status" value="1"/>
</dbReference>
<feature type="active site" description="Cysteine persulfide intermediate" evidence="13">
    <location>
        <position position="331"/>
    </location>
</feature>
<evidence type="ECO:0000256" key="4">
    <source>
        <dbReference type="ARBA" id="ARBA00012239"/>
    </source>
</evidence>
<evidence type="ECO:0000256" key="8">
    <source>
        <dbReference type="ARBA" id="ARBA00022898"/>
    </source>
</evidence>
<keyword evidence="9 13" id="KW-0408">Iron</keyword>
<comment type="cofactor">
    <cofactor evidence="1 13 14">
        <name>pyridoxal 5'-phosphate</name>
        <dbReference type="ChEBI" id="CHEBI:597326"/>
    </cofactor>
</comment>
<evidence type="ECO:0000256" key="6">
    <source>
        <dbReference type="ARBA" id="ARBA00022714"/>
    </source>
</evidence>
<feature type="binding site" evidence="13">
    <location>
        <position position="186"/>
    </location>
    <ligand>
        <name>pyridoxal 5'-phosphate</name>
        <dbReference type="ChEBI" id="CHEBI:597326"/>
    </ligand>
</feature>
<evidence type="ECO:0000256" key="7">
    <source>
        <dbReference type="ARBA" id="ARBA00022723"/>
    </source>
</evidence>
<feature type="binding site" evidence="13">
    <location>
        <begin position="78"/>
        <end position="79"/>
    </location>
    <ligand>
        <name>pyridoxal 5'-phosphate</name>
        <dbReference type="ChEBI" id="CHEBI:597326"/>
    </ligand>
</feature>
<keyword evidence="7 13" id="KW-0479">Metal-binding</keyword>
<dbReference type="SUPFAM" id="SSF53383">
    <property type="entry name" value="PLP-dependent transferases"/>
    <property type="match status" value="1"/>
</dbReference>
<dbReference type="InterPro" id="IPR020578">
    <property type="entry name" value="Aminotrans_V_PyrdxlP_BS"/>
</dbReference>
<proteinExistence type="inferred from homology"/>
<sequence>MNNDIPHLPIYMDYSATTPVDPRVVDKMIPYLREQFGNPASRSHAYGWDAERAVEEARENVAALVNADPREIIWTSGATESDNLAIKGAAHFYKSKGKHIITVKTEHKAVLDTCRELEREGYEVTYLDVKDDGLIDVDVLKAALRPDTILVSVMHVNNEIGVIQDIETIGELCREKGIIFHVDAAQSTGKAPIDLQKLKVDLMSFSAHKTYGPKGIGALYVRRKPRVRIEAQMHGGGHERGMRSGTLATHQIVGMGEAFRIAREEMATENERVRMLRDRLLKGLSQIEETYVNGDMEKRVPHNLNISFNFVEGESLIMAVKDVAVSSGSACTSASLEPSYVLRALGRNDELAHSSIRFTVGRFTTEQDVDYVINLLQTKIAKLRELSPLWEMHQDGIDLSTIQWAAH</sequence>
<evidence type="ECO:0000313" key="16">
    <source>
        <dbReference type="EMBL" id="CAB3789770.1"/>
    </source>
</evidence>
<feature type="binding site" evidence="13">
    <location>
        <position position="246"/>
    </location>
    <ligand>
        <name>pyridoxal 5'-phosphate</name>
        <dbReference type="ChEBI" id="CHEBI:597326"/>
    </ligand>
</feature>
<evidence type="ECO:0000256" key="3">
    <source>
        <dbReference type="ARBA" id="ARBA00006490"/>
    </source>
</evidence>
<dbReference type="Gene3D" id="3.40.640.10">
    <property type="entry name" value="Type I PLP-dependent aspartate aminotransferase-like (Major domain)"/>
    <property type="match status" value="1"/>
</dbReference>
<dbReference type="Pfam" id="PF00266">
    <property type="entry name" value="Aminotran_5"/>
    <property type="match status" value="1"/>
</dbReference>
<comment type="function">
    <text evidence="13">Master enzyme that delivers sulfur to a number of partners involved in Fe-S cluster assembly, tRNA modification or cofactor biosynthesis. Catalyzes the removal of elemental sulfur atoms from cysteine to produce alanine. Functions as a sulfur delivery protein for Fe-S cluster synthesis onto IscU, an Fe-S scaffold assembly protein, as well as other S acceptor proteins.</text>
</comment>
<dbReference type="RefSeq" id="WP_129561788.1">
    <property type="nucleotide sequence ID" value="NZ_CADIKL010000012.1"/>
</dbReference>
<comment type="subcellular location">
    <subcellularLocation>
        <location evidence="13">Cytoplasm</location>
    </subcellularLocation>
</comment>
<dbReference type="InterPro" id="IPR016454">
    <property type="entry name" value="Cysteine_dSase"/>
</dbReference>
<dbReference type="PANTHER" id="PTHR11601">
    <property type="entry name" value="CYSTEINE DESULFURYLASE FAMILY MEMBER"/>
    <property type="match status" value="1"/>
</dbReference>
<keyword evidence="5 13" id="KW-0808">Transferase</keyword>
<dbReference type="PANTHER" id="PTHR11601:SF34">
    <property type="entry name" value="CYSTEINE DESULFURASE"/>
    <property type="match status" value="1"/>
</dbReference>
<dbReference type="InterPro" id="IPR015421">
    <property type="entry name" value="PyrdxlP-dep_Trfase_major"/>
</dbReference>
<evidence type="ECO:0000256" key="12">
    <source>
        <dbReference type="ARBA" id="ARBA00072125"/>
    </source>
</evidence>